<evidence type="ECO:0000256" key="4">
    <source>
        <dbReference type="ARBA" id="ARBA00022519"/>
    </source>
</evidence>
<feature type="transmembrane region" description="Helical" evidence="8">
    <location>
        <begin position="141"/>
        <end position="165"/>
    </location>
</feature>
<comment type="similarity">
    <text evidence="8">Belongs to the binding-protein-dependent transport system permease family.</text>
</comment>
<accession>A0ABW4Q729</accession>
<dbReference type="CDD" id="cd06261">
    <property type="entry name" value="TM_PBP2"/>
    <property type="match status" value="2"/>
</dbReference>
<keyword evidence="3" id="KW-1003">Cell membrane</keyword>
<comment type="subcellular location">
    <subcellularLocation>
        <location evidence="1">Cell inner membrane</location>
        <topology evidence="1">Multi-pass membrane protein</topology>
    </subcellularLocation>
    <subcellularLocation>
        <location evidence="8">Cell membrane</location>
        <topology evidence="8">Multi-pass membrane protein</topology>
    </subcellularLocation>
</comment>
<feature type="transmembrane region" description="Helical" evidence="8">
    <location>
        <begin position="32"/>
        <end position="54"/>
    </location>
</feature>
<sequence length="530" mass="55276">MTLVRTGRASSTPARSVRAPGVGRTPRVKPPAWLLVLAILAATTAAIPLVYLVARTTDAGFTEFVDTLLRARVLQLALNSILLAASVTAACLVLGTASAWVLTRVRIPAPRAMLLISALPLAVPSYLAAYGWLVWLPTLEGFFASWLIMTAVCTPYVTLPVAAALRGASGDLEAVARTLGRGPWGAFKAATWPRVRPAAAAGALLVALYTLSDFGLVSMLRYQTLTWGINSAYGASFDRNQAALLALMLVVLALTVVAGEKRFRGRASQGAGRGRVPLVAPRRWLAGVLALVLAAPVVAVVVPVGGLTSRLLDAETLREMDLARLAEAIGATLGLAAAGAVAAVALALPIAVLAARYRGRLIAAVEAVGFLGHALPGIVVGLSLVFFALGVVPILYQTVVVLIFGYAVLFMPKAIGTMRNGIAAVPENLVDVSRMLGLSPLQTWWRVTARLALPGIGVSALLVAISVMKELPATLLLRPTGTATLATELWSRTTVFEYGAAAPYAATLVLLAAVPAVVLSGFRGVAKEDL</sequence>
<proteinExistence type="inferred from homology"/>
<evidence type="ECO:0000256" key="1">
    <source>
        <dbReference type="ARBA" id="ARBA00004429"/>
    </source>
</evidence>
<feature type="transmembrane region" description="Helical" evidence="8">
    <location>
        <begin position="242"/>
        <end position="263"/>
    </location>
</feature>
<feature type="domain" description="ABC transmembrane type-1" evidence="10">
    <location>
        <begin position="329"/>
        <end position="519"/>
    </location>
</feature>
<dbReference type="SUPFAM" id="SSF161098">
    <property type="entry name" value="MetI-like"/>
    <property type="match status" value="2"/>
</dbReference>
<keyword evidence="12" id="KW-1185">Reference proteome</keyword>
<feature type="transmembrane region" description="Helical" evidence="8">
    <location>
        <begin position="74"/>
        <end position="102"/>
    </location>
</feature>
<evidence type="ECO:0000256" key="3">
    <source>
        <dbReference type="ARBA" id="ARBA00022475"/>
    </source>
</evidence>
<dbReference type="Proteomes" id="UP001597307">
    <property type="component" value="Unassembled WGS sequence"/>
</dbReference>
<evidence type="ECO:0000256" key="6">
    <source>
        <dbReference type="ARBA" id="ARBA00022989"/>
    </source>
</evidence>
<comment type="caution">
    <text evidence="11">The sequence shown here is derived from an EMBL/GenBank/DDBJ whole genome shotgun (WGS) entry which is preliminary data.</text>
</comment>
<dbReference type="InterPro" id="IPR035906">
    <property type="entry name" value="MetI-like_sf"/>
</dbReference>
<dbReference type="EMBL" id="JBHUGA010000019">
    <property type="protein sequence ID" value="MFD1846523.1"/>
    <property type="molecule type" value="Genomic_DNA"/>
</dbReference>
<organism evidence="11 12">
    <name type="scientific">Arthrobacter flavus</name>
    <dbReference type="NCBI Taxonomy" id="95172"/>
    <lineage>
        <taxon>Bacteria</taxon>
        <taxon>Bacillati</taxon>
        <taxon>Actinomycetota</taxon>
        <taxon>Actinomycetes</taxon>
        <taxon>Micrococcales</taxon>
        <taxon>Micrococcaceae</taxon>
        <taxon>Arthrobacter</taxon>
    </lineage>
</organism>
<feature type="transmembrane region" description="Helical" evidence="8">
    <location>
        <begin position="394"/>
        <end position="411"/>
    </location>
</feature>
<gene>
    <name evidence="11" type="ORF">ACFSFX_07930</name>
</gene>
<keyword evidence="2 8" id="KW-0813">Transport</keyword>
<feature type="transmembrane region" description="Helical" evidence="8">
    <location>
        <begin position="114"/>
        <end position="135"/>
    </location>
</feature>
<evidence type="ECO:0000313" key="12">
    <source>
        <dbReference type="Proteomes" id="UP001597307"/>
    </source>
</evidence>
<protein>
    <submittedName>
        <fullName evidence="11">ABC transporter permease</fullName>
    </submittedName>
</protein>
<keyword evidence="6 8" id="KW-1133">Transmembrane helix</keyword>
<evidence type="ECO:0000256" key="2">
    <source>
        <dbReference type="ARBA" id="ARBA00022448"/>
    </source>
</evidence>
<evidence type="ECO:0000256" key="8">
    <source>
        <dbReference type="RuleBase" id="RU363032"/>
    </source>
</evidence>
<feature type="region of interest" description="Disordered" evidence="9">
    <location>
        <begin position="1"/>
        <end position="24"/>
    </location>
</feature>
<keyword evidence="4" id="KW-0997">Cell inner membrane</keyword>
<dbReference type="PANTHER" id="PTHR43357:SF3">
    <property type="entry name" value="FE(3+)-TRANSPORT SYSTEM PERMEASE PROTEIN FBPB 2"/>
    <property type="match status" value="1"/>
</dbReference>
<keyword evidence="5 8" id="KW-0812">Transmembrane</keyword>
<feature type="transmembrane region" description="Helical" evidence="8">
    <location>
        <begin position="328"/>
        <end position="355"/>
    </location>
</feature>
<dbReference type="Gene3D" id="1.10.3720.10">
    <property type="entry name" value="MetI-like"/>
    <property type="match status" value="2"/>
</dbReference>
<evidence type="ECO:0000256" key="9">
    <source>
        <dbReference type="SAM" id="MobiDB-lite"/>
    </source>
</evidence>
<feature type="transmembrane region" description="Helical" evidence="8">
    <location>
        <begin position="198"/>
        <end position="222"/>
    </location>
</feature>
<dbReference type="InterPro" id="IPR000515">
    <property type="entry name" value="MetI-like"/>
</dbReference>
<evidence type="ECO:0000259" key="10">
    <source>
        <dbReference type="PROSITE" id="PS50928"/>
    </source>
</evidence>
<dbReference type="PROSITE" id="PS50928">
    <property type="entry name" value="ABC_TM1"/>
    <property type="match status" value="2"/>
</dbReference>
<reference evidence="12" key="1">
    <citation type="journal article" date="2019" name="Int. J. Syst. Evol. Microbiol.">
        <title>The Global Catalogue of Microorganisms (GCM) 10K type strain sequencing project: providing services to taxonomists for standard genome sequencing and annotation.</title>
        <authorList>
            <consortium name="The Broad Institute Genomics Platform"/>
            <consortium name="The Broad Institute Genome Sequencing Center for Infectious Disease"/>
            <person name="Wu L."/>
            <person name="Ma J."/>
        </authorList>
    </citation>
    <scope>NUCLEOTIDE SEQUENCE [LARGE SCALE GENOMIC DNA]</scope>
    <source>
        <strain evidence="12">JCM 11496</strain>
    </source>
</reference>
<name>A0ABW4Q729_9MICC</name>
<feature type="transmembrane region" description="Helical" evidence="8">
    <location>
        <begin position="501"/>
        <end position="522"/>
    </location>
</feature>
<keyword evidence="7 8" id="KW-0472">Membrane</keyword>
<feature type="transmembrane region" description="Helical" evidence="8">
    <location>
        <begin position="451"/>
        <end position="468"/>
    </location>
</feature>
<dbReference type="PANTHER" id="PTHR43357">
    <property type="entry name" value="INNER MEMBRANE ABC TRANSPORTER PERMEASE PROTEIN YDCV"/>
    <property type="match status" value="1"/>
</dbReference>
<feature type="transmembrane region" description="Helical" evidence="8">
    <location>
        <begin position="367"/>
        <end position="388"/>
    </location>
</feature>
<evidence type="ECO:0000256" key="7">
    <source>
        <dbReference type="ARBA" id="ARBA00023136"/>
    </source>
</evidence>
<feature type="domain" description="ABC transmembrane type-1" evidence="10">
    <location>
        <begin position="77"/>
        <end position="258"/>
    </location>
</feature>
<feature type="transmembrane region" description="Helical" evidence="8">
    <location>
        <begin position="284"/>
        <end position="308"/>
    </location>
</feature>
<dbReference type="Pfam" id="PF00528">
    <property type="entry name" value="BPD_transp_1"/>
    <property type="match status" value="1"/>
</dbReference>
<evidence type="ECO:0000256" key="5">
    <source>
        <dbReference type="ARBA" id="ARBA00022692"/>
    </source>
</evidence>
<evidence type="ECO:0000313" key="11">
    <source>
        <dbReference type="EMBL" id="MFD1846523.1"/>
    </source>
</evidence>
<dbReference type="RefSeq" id="WP_343878686.1">
    <property type="nucleotide sequence ID" value="NZ_BAAAIJ010000023.1"/>
</dbReference>